<accession>A0AAN9L3Z4</accession>
<dbReference type="GO" id="GO:0009451">
    <property type="term" value="P:RNA modification"/>
    <property type="evidence" value="ECO:0007669"/>
    <property type="project" value="InterPro"/>
</dbReference>
<dbReference type="Pfam" id="PF20431">
    <property type="entry name" value="E_motif"/>
    <property type="match status" value="1"/>
</dbReference>
<dbReference type="NCBIfam" id="TIGR00756">
    <property type="entry name" value="PPR"/>
    <property type="match status" value="6"/>
</dbReference>
<dbReference type="Pfam" id="PF13041">
    <property type="entry name" value="PPR_2"/>
    <property type="match status" value="2"/>
</dbReference>
<dbReference type="InterPro" id="IPR002885">
    <property type="entry name" value="PPR_rpt"/>
</dbReference>
<feature type="repeat" description="PPR" evidence="4">
    <location>
        <begin position="159"/>
        <end position="194"/>
    </location>
</feature>
<dbReference type="Pfam" id="PF01535">
    <property type="entry name" value="PPR"/>
    <property type="match status" value="8"/>
</dbReference>
<dbReference type="FunFam" id="1.25.40.10:FF:001389">
    <property type="entry name" value="Pentatricopeptide repeat-containing protein At3g14330"/>
    <property type="match status" value="1"/>
</dbReference>
<dbReference type="Pfam" id="PF14432">
    <property type="entry name" value="DYW_deaminase"/>
    <property type="match status" value="1"/>
</dbReference>
<dbReference type="PANTHER" id="PTHR47926">
    <property type="entry name" value="PENTATRICOPEPTIDE REPEAT-CONTAINING PROTEIN"/>
    <property type="match status" value="1"/>
</dbReference>
<evidence type="ECO:0000313" key="8">
    <source>
        <dbReference type="Proteomes" id="UP001367508"/>
    </source>
</evidence>
<gene>
    <name evidence="7" type="ORF">VNO77_21785</name>
</gene>
<dbReference type="InterPro" id="IPR046848">
    <property type="entry name" value="E_motif"/>
</dbReference>
<keyword evidence="8" id="KW-1185">Reference proteome</keyword>
<evidence type="ECO:0000259" key="6">
    <source>
        <dbReference type="Pfam" id="PF14432"/>
    </source>
</evidence>
<dbReference type="Proteomes" id="UP001367508">
    <property type="component" value="Unassembled WGS sequence"/>
</dbReference>
<evidence type="ECO:0000256" key="3">
    <source>
        <dbReference type="ARBA" id="ARBA00061659"/>
    </source>
</evidence>
<comment type="similarity">
    <text evidence="3">Belongs to the PPR family. PCMP-E subfamily.</text>
</comment>
<dbReference type="InterPro" id="IPR032867">
    <property type="entry name" value="DYW_dom"/>
</dbReference>
<feature type="repeat" description="PPR" evidence="4">
    <location>
        <begin position="466"/>
        <end position="500"/>
    </location>
</feature>
<dbReference type="InterPro" id="IPR011990">
    <property type="entry name" value="TPR-like_helical_dom_sf"/>
</dbReference>
<evidence type="ECO:0000256" key="1">
    <source>
        <dbReference type="ARBA" id="ARBA00006643"/>
    </source>
</evidence>
<evidence type="ECO:0000256" key="4">
    <source>
        <dbReference type="PROSITE-ProRule" id="PRU00708"/>
    </source>
</evidence>
<feature type="domain" description="DYW" evidence="6">
    <location>
        <begin position="883"/>
        <end position="975"/>
    </location>
</feature>
<protein>
    <recommendedName>
        <fullName evidence="6">DYW domain-containing protein</fullName>
    </recommendedName>
</protein>
<sequence>MAIVASPPLLCYHHDRRSRTWNKSSNPFPSFTVPTTRKREHPPHTKTYLTTHPYQSYLQRLHNLSESGNLNEALNLLHSQSQNGVVSSPDIDAAAIGALLQACGRHKAIEVGRKLHAMVSASVQFCNDVVLNTRIITMYSMCGSPSDSRSVFDAVKQKNLFLYNALLSGYVRNDLFRDAILLFLELISATELSPDNFTFPCVVKACSGLQDVKLGEAIHAHALKVGLLSDAFVGNSCIAMYGKCELVESAVKVFETMPQRNLVSWNSMMYAYSENGVFGGCYDLFKGLLNDEEGLVPDVATMVTVIPVCAAQGEVKMGMVLHGLALKLGNSEDLKVTNSLVDMYSKCGYLREAQVLFDRNDKKNIVLWNTMIGGYSREGDSCGTFELLREMQREEKLKVNEVTLLNVLPACLEELQLQSLKELHGYALRRGLQSDVLVANAFVAAYAKCGSLDCAKRVFHGVEGKTVSSWNALIGAHLRNGFPEKALDLYLMMTGSGLDPDWFTIGSLLLACARLKFLRCGKEIHGFMLRNALETDEFIGISLLSFYIQCKKMLPATLIFDKMENKNLVCWNTMITGFSQNELPCEALDTFRQMLSSGIQPQEIVMTGVLGACSQVSSLRLGKEVHSFALKAHLTEDTFVTCALIDMYAKCGCVEQSQNIFDSLHKKDDAVWNVIIAAHGIHGHGLKAIELFELMQKKGCRPDSFTFIGVLMACNHAGLVTEGLNYLDQMQSLYGVKPKLEHYACVVDMLGRAGQLNEALKLVNEMPVEPDSGIWGSLLSSCRIYGDLDIGEEVSKKLLELEPDKTENYVLLSNLYAGLGKWDEVRKVRQMMKEIGLHKDAGCSWIEIGGKVYRFLVGDGSLLESKKIQQTWIKLEKKISQIGYKPDTSCVLHELEEEEKIKMLKSHSEKLAISFGLLNTAEGTTLRVCKNLRICVDCHNAIKLVSKVVERDIIVRDNKRFHHFKNGFCTCGDYWIFGKRDGTLAEFQMQMHSSCLITICNRIGEHFVFKMKEMRGLSLLVMGHHCIRLVPPLTKAQDSVCEVMLAPHMKSRHISVVLLLTLFD</sequence>
<dbReference type="AlphaFoldDB" id="A0AAN9L3Z4"/>
<dbReference type="GO" id="GO:0008270">
    <property type="term" value="F:zinc ion binding"/>
    <property type="evidence" value="ECO:0007669"/>
    <property type="project" value="InterPro"/>
</dbReference>
<dbReference type="FunFam" id="1.25.40.10:FF:000690">
    <property type="entry name" value="Pentatricopeptide repeat-containing protein"/>
    <property type="match status" value="1"/>
</dbReference>
<comment type="caution">
    <text evidence="7">The sequence shown here is derived from an EMBL/GenBank/DDBJ whole genome shotgun (WGS) entry which is preliminary data.</text>
</comment>
<feature type="repeat" description="PPR" evidence="4">
    <location>
        <begin position="668"/>
        <end position="702"/>
    </location>
</feature>
<organism evidence="7 8">
    <name type="scientific">Canavalia gladiata</name>
    <name type="common">Sword bean</name>
    <name type="synonym">Dolichos gladiatus</name>
    <dbReference type="NCBI Taxonomy" id="3824"/>
    <lineage>
        <taxon>Eukaryota</taxon>
        <taxon>Viridiplantae</taxon>
        <taxon>Streptophyta</taxon>
        <taxon>Embryophyta</taxon>
        <taxon>Tracheophyta</taxon>
        <taxon>Spermatophyta</taxon>
        <taxon>Magnoliopsida</taxon>
        <taxon>eudicotyledons</taxon>
        <taxon>Gunneridae</taxon>
        <taxon>Pentapetalae</taxon>
        <taxon>rosids</taxon>
        <taxon>fabids</taxon>
        <taxon>Fabales</taxon>
        <taxon>Fabaceae</taxon>
        <taxon>Papilionoideae</taxon>
        <taxon>50 kb inversion clade</taxon>
        <taxon>NPAAA clade</taxon>
        <taxon>indigoferoid/millettioid clade</taxon>
        <taxon>Phaseoleae</taxon>
        <taxon>Canavalia</taxon>
    </lineage>
</organism>
<feature type="compositionally biased region" description="Polar residues" evidence="5">
    <location>
        <begin position="23"/>
        <end position="35"/>
    </location>
</feature>
<feature type="repeat" description="PPR" evidence="4">
    <location>
        <begin position="567"/>
        <end position="601"/>
    </location>
</feature>
<name>A0AAN9L3Z4_CANGL</name>
<evidence type="ECO:0000256" key="5">
    <source>
        <dbReference type="SAM" id="MobiDB-lite"/>
    </source>
</evidence>
<dbReference type="FunFam" id="1.25.40.10:FF:000361">
    <property type="entry name" value="Pentatricopeptide repeat-containing protein chloroplastic"/>
    <property type="match status" value="2"/>
</dbReference>
<dbReference type="Gene3D" id="1.25.40.10">
    <property type="entry name" value="Tetratricopeptide repeat domain"/>
    <property type="match status" value="6"/>
</dbReference>
<feature type="repeat" description="PPR" evidence="4">
    <location>
        <begin position="364"/>
        <end position="394"/>
    </location>
</feature>
<reference evidence="7 8" key="1">
    <citation type="submission" date="2024-01" db="EMBL/GenBank/DDBJ databases">
        <title>The genomes of 5 underutilized Papilionoideae crops provide insights into root nodulation and disease resistanc.</title>
        <authorList>
            <person name="Jiang F."/>
        </authorList>
    </citation>
    <scope>NUCLEOTIDE SEQUENCE [LARGE SCALE GENOMIC DNA]</scope>
    <source>
        <strain evidence="7">LVBAO_FW01</strain>
        <tissue evidence="7">Leaves</tissue>
    </source>
</reference>
<feature type="region of interest" description="Disordered" evidence="5">
    <location>
        <begin position="23"/>
        <end position="48"/>
    </location>
</feature>
<dbReference type="PANTHER" id="PTHR47926:SF383">
    <property type="entry name" value="DYW DOMAIN-CONTAINING PROTEIN"/>
    <property type="match status" value="1"/>
</dbReference>
<keyword evidence="2" id="KW-0677">Repeat</keyword>
<dbReference type="GO" id="GO:0005739">
    <property type="term" value="C:mitochondrion"/>
    <property type="evidence" value="ECO:0007669"/>
    <property type="project" value="UniProtKB-ARBA"/>
</dbReference>
<comment type="similarity">
    <text evidence="1">Belongs to the PPR family. PCMP-H subfamily.</text>
</comment>
<dbReference type="InterPro" id="IPR046960">
    <property type="entry name" value="PPR_At4g14850-like_plant"/>
</dbReference>
<dbReference type="FunFam" id="1.25.40.10:FF:000205">
    <property type="entry name" value="Pentatricopeptide repeat-containing protein, mitochondrial"/>
    <property type="match status" value="2"/>
</dbReference>
<evidence type="ECO:0000256" key="2">
    <source>
        <dbReference type="ARBA" id="ARBA00022737"/>
    </source>
</evidence>
<dbReference type="GO" id="GO:0003729">
    <property type="term" value="F:mRNA binding"/>
    <property type="evidence" value="ECO:0007669"/>
    <property type="project" value="UniProtKB-ARBA"/>
</dbReference>
<dbReference type="EMBL" id="JAYMYQ010000005">
    <property type="protein sequence ID" value="KAK7327697.1"/>
    <property type="molecule type" value="Genomic_DNA"/>
</dbReference>
<proteinExistence type="inferred from homology"/>
<dbReference type="PROSITE" id="PS51375">
    <property type="entry name" value="PPR"/>
    <property type="match status" value="5"/>
</dbReference>
<evidence type="ECO:0000313" key="7">
    <source>
        <dbReference type="EMBL" id="KAK7327697.1"/>
    </source>
</evidence>